<dbReference type="RefSeq" id="WP_162366026.1">
    <property type="nucleotide sequence ID" value="NZ_WUBS01000007.1"/>
</dbReference>
<dbReference type="InterPro" id="IPR014582">
    <property type="entry name" value="UCP033535_lipo"/>
</dbReference>
<protein>
    <submittedName>
        <fullName evidence="1">DUF2291 family protein</fullName>
    </submittedName>
</protein>
<comment type="caution">
    <text evidence="1">The sequence shown here is derived from an EMBL/GenBank/DDBJ whole genome shotgun (WGS) entry which is preliminary data.</text>
</comment>
<organism evidence="1 2">
    <name type="scientific">Acerihabitans arboris</name>
    <dbReference type="NCBI Taxonomy" id="2691583"/>
    <lineage>
        <taxon>Bacteria</taxon>
        <taxon>Pseudomonadati</taxon>
        <taxon>Pseudomonadota</taxon>
        <taxon>Gammaproteobacteria</taxon>
        <taxon>Enterobacterales</taxon>
        <taxon>Pectobacteriaceae</taxon>
        <taxon>Acerihabitans</taxon>
    </lineage>
</organism>
<reference evidence="1 2" key="2">
    <citation type="submission" date="2020-02" db="EMBL/GenBank/DDBJ databases">
        <title>The new genus of Enterobacteriales.</title>
        <authorList>
            <person name="Kim I.S."/>
        </authorList>
    </citation>
    <scope>NUCLEOTIDE SEQUENCE [LARGE SCALE GENOMIC DNA]</scope>
    <source>
        <strain evidence="1 2">SAP-6</strain>
    </source>
</reference>
<evidence type="ECO:0000313" key="1">
    <source>
        <dbReference type="EMBL" id="NDL63302.1"/>
    </source>
</evidence>
<sequence length="205" mass="22076">MSTRMMLAVTASLLLGGCRIVSQQRLAELKNPPNPNMARAAALFDRHIAPEAIASAKPLGALLRQIGQAKDFADACRLYGYRSQDENPCVFTAQVSGVITGVNSQSRNGQMVVKSDDDSVGEVKVQIGPTFRGTDLRDSYRGLSYGDFNDQNLFGDFGKAINQQAIAKLANHTFKPGDSVKVYGVFSAFDQPQPPLLLTPVGIGQ</sequence>
<dbReference type="AlphaFoldDB" id="A0A845SIW6"/>
<dbReference type="Proteomes" id="UP000461443">
    <property type="component" value="Unassembled WGS sequence"/>
</dbReference>
<name>A0A845SIW6_9GAMM</name>
<dbReference type="Pfam" id="PF10054">
    <property type="entry name" value="DUF2291"/>
    <property type="match status" value="1"/>
</dbReference>
<keyword evidence="2" id="KW-1185">Reference proteome</keyword>
<dbReference type="EMBL" id="WUBS01000007">
    <property type="protein sequence ID" value="NDL63302.1"/>
    <property type="molecule type" value="Genomic_DNA"/>
</dbReference>
<dbReference type="InterPro" id="IPR036215">
    <property type="entry name" value="TM0957-like_sf"/>
</dbReference>
<accession>A0A845SIW6</accession>
<dbReference type="PROSITE" id="PS51257">
    <property type="entry name" value="PROKAR_LIPOPROTEIN"/>
    <property type="match status" value="1"/>
</dbReference>
<dbReference type="SUPFAM" id="SSF141318">
    <property type="entry name" value="TM0957-like"/>
    <property type="match status" value="1"/>
</dbReference>
<proteinExistence type="predicted"/>
<reference evidence="1 2" key="1">
    <citation type="submission" date="2019-12" db="EMBL/GenBank/DDBJ databases">
        <authorList>
            <person name="Lee S.D."/>
        </authorList>
    </citation>
    <scope>NUCLEOTIDE SEQUENCE [LARGE SCALE GENOMIC DNA]</scope>
    <source>
        <strain evidence="1 2">SAP-6</strain>
    </source>
</reference>
<evidence type="ECO:0000313" key="2">
    <source>
        <dbReference type="Proteomes" id="UP000461443"/>
    </source>
</evidence>
<gene>
    <name evidence="1" type="ORF">GRH90_11160</name>
</gene>